<evidence type="ECO:0000259" key="1">
    <source>
        <dbReference type="PROSITE" id="PS50104"/>
    </source>
</evidence>
<name>A0ABU6W5E0_9FABA</name>
<dbReference type="PROSITE" id="PS50104">
    <property type="entry name" value="TIR"/>
    <property type="match status" value="1"/>
</dbReference>
<dbReference type="Pfam" id="PF00931">
    <property type="entry name" value="NB-ARC"/>
    <property type="match status" value="1"/>
</dbReference>
<evidence type="ECO:0000313" key="2">
    <source>
        <dbReference type="EMBL" id="MED6180979.1"/>
    </source>
</evidence>
<proteinExistence type="predicted"/>
<reference evidence="2 3" key="1">
    <citation type="journal article" date="2023" name="Plants (Basel)">
        <title>Bridging the Gap: Combining Genomics and Transcriptomics Approaches to Understand Stylosanthes scabra, an Orphan Legume from the Brazilian Caatinga.</title>
        <authorList>
            <person name="Ferreira-Neto J.R.C."/>
            <person name="da Silva M.D."/>
            <person name="Binneck E."/>
            <person name="de Melo N.F."/>
            <person name="da Silva R.H."/>
            <person name="de Melo A.L.T.M."/>
            <person name="Pandolfi V."/>
            <person name="Bustamante F.O."/>
            <person name="Brasileiro-Vidal A.C."/>
            <person name="Benko-Iseppon A.M."/>
        </authorList>
    </citation>
    <scope>NUCLEOTIDE SEQUENCE [LARGE SCALE GENOMIC DNA]</scope>
    <source>
        <tissue evidence="2">Leaves</tissue>
    </source>
</reference>
<feature type="domain" description="TIR" evidence="1">
    <location>
        <begin position="14"/>
        <end position="154"/>
    </location>
</feature>
<dbReference type="Pfam" id="PF01582">
    <property type="entry name" value="TIR"/>
    <property type="match status" value="2"/>
</dbReference>
<accession>A0ABU6W5E0</accession>
<dbReference type="InterPro" id="IPR000157">
    <property type="entry name" value="TIR_dom"/>
</dbReference>
<dbReference type="Proteomes" id="UP001341840">
    <property type="component" value="Unassembled WGS sequence"/>
</dbReference>
<dbReference type="InterPro" id="IPR035897">
    <property type="entry name" value="Toll_tir_struct_dom_sf"/>
</dbReference>
<organism evidence="2 3">
    <name type="scientific">Stylosanthes scabra</name>
    <dbReference type="NCBI Taxonomy" id="79078"/>
    <lineage>
        <taxon>Eukaryota</taxon>
        <taxon>Viridiplantae</taxon>
        <taxon>Streptophyta</taxon>
        <taxon>Embryophyta</taxon>
        <taxon>Tracheophyta</taxon>
        <taxon>Spermatophyta</taxon>
        <taxon>Magnoliopsida</taxon>
        <taxon>eudicotyledons</taxon>
        <taxon>Gunneridae</taxon>
        <taxon>Pentapetalae</taxon>
        <taxon>rosids</taxon>
        <taxon>fabids</taxon>
        <taxon>Fabales</taxon>
        <taxon>Fabaceae</taxon>
        <taxon>Papilionoideae</taxon>
        <taxon>50 kb inversion clade</taxon>
        <taxon>dalbergioids sensu lato</taxon>
        <taxon>Dalbergieae</taxon>
        <taxon>Pterocarpus clade</taxon>
        <taxon>Stylosanthes</taxon>
    </lineage>
</organism>
<dbReference type="InterPro" id="IPR044974">
    <property type="entry name" value="Disease_R_plants"/>
</dbReference>
<dbReference type="PANTHER" id="PTHR11017:SF479">
    <property type="entry name" value="DISEASE RESISTANCE PROTEIN (TIR-NBS-LRR CLASS) FAMILY"/>
    <property type="match status" value="1"/>
</dbReference>
<evidence type="ECO:0000313" key="3">
    <source>
        <dbReference type="Proteomes" id="UP001341840"/>
    </source>
</evidence>
<gene>
    <name evidence="2" type="ORF">PIB30_014958</name>
</gene>
<keyword evidence="3" id="KW-1185">Reference proteome</keyword>
<dbReference type="InterPro" id="IPR027417">
    <property type="entry name" value="P-loop_NTPase"/>
</dbReference>
<dbReference type="Gene3D" id="3.40.50.10140">
    <property type="entry name" value="Toll/interleukin-1 receptor homology (TIR) domain"/>
    <property type="match status" value="2"/>
</dbReference>
<dbReference type="EMBL" id="JASCZI010181283">
    <property type="protein sequence ID" value="MED6180979.1"/>
    <property type="molecule type" value="Genomic_DNA"/>
</dbReference>
<dbReference type="InterPro" id="IPR002182">
    <property type="entry name" value="NB-ARC"/>
</dbReference>
<comment type="caution">
    <text evidence="2">The sequence shown here is derived from an EMBL/GenBank/DDBJ whole genome shotgun (WGS) entry which is preliminary data.</text>
</comment>
<dbReference type="SMART" id="SM00255">
    <property type="entry name" value="TIR"/>
    <property type="match status" value="1"/>
</dbReference>
<sequence>MASSSSSSSDVPVIKHDVFISFRGEDIRDHFLSHLRKEFRRNQIDFFLDDEKLHPGDEISSTLELVKITECMKQYERVVIPVFYNIDPSDVRHQKRTFAEAFDVHKERYDEENMQKWRSVLKEAANLSGIHYPSKYRNESELIEEIVKHVSEKLSHLFSNASESHIGMDENFKRIQPLLAMESNEVRFLGIWGMGGIGKTTIAKAIFDRYSSQYEGCCFLQNVREESQKSSPHYLYEKLVSELLEGENLLVKGSAQSRSMYVKRRLSEKRF</sequence>
<dbReference type="PANTHER" id="PTHR11017">
    <property type="entry name" value="LEUCINE-RICH REPEAT-CONTAINING PROTEIN"/>
    <property type="match status" value="1"/>
</dbReference>
<protein>
    <recommendedName>
        <fullName evidence="1">TIR domain-containing protein</fullName>
    </recommendedName>
</protein>
<dbReference type="SUPFAM" id="SSF52200">
    <property type="entry name" value="Toll/Interleukin receptor TIR domain"/>
    <property type="match status" value="1"/>
</dbReference>
<dbReference type="SUPFAM" id="SSF52540">
    <property type="entry name" value="P-loop containing nucleoside triphosphate hydrolases"/>
    <property type="match status" value="1"/>
</dbReference>
<dbReference type="Gene3D" id="3.40.50.300">
    <property type="entry name" value="P-loop containing nucleotide triphosphate hydrolases"/>
    <property type="match status" value="1"/>
</dbReference>